<evidence type="ECO:0000313" key="3">
    <source>
        <dbReference type="Proteomes" id="UP001056384"/>
    </source>
</evidence>
<sequence length="329" mass="36527">MADTSNTIENMLDLPPEIQLRVLSSLPAKTIQKCRRICKHFLELIDDPSNQGLCLDPGAAISFAEIQSDIDIFCNYPIDTADKDGTPTALVNAMVVFADAGRVGSHMAVVQNLRCFARHWLHRCFAGSPDDCEENVKEFMSVIFAIMFTAMSPTTKATGDEVDKAVADTRDGFVALARQQPNVQRLAKVQSEASFDQLLLAVPHTELLMNLSYRPADSEHGQRYLRFHAQNCAAQPDWVARFYQISNHTMSLRLEALLGLPRLPSTAPITYCVKSEWARHVINTLLQRQVSTDPSLPEWGLSDASAIMECGQKVGRIKRAALLEEIIIG</sequence>
<feature type="domain" description="F-box" evidence="1">
    <location>
        <begin position="8"/>
        <end position="47"/>
    </location>
</feature>
<dbReference type="CDD" id="cd09917">
    <property type="entry name" value="F-box_SF"/>
    <property type="match status" value="1"/>
</dbReference>
<proteinExistence type="predicted"/>
<dbReference type="Gene3D" id="1.20.1280.50">
    <property type="match status" value="1"/>
</dbReference>
<dbReference type="AlphaFoldDB" id="A0A9Q9ALH3"/>
<dbReference type="SUPFAM" id="SSF81383">
    <property type="entry name" value="F-box domain"/>
    <property type="match status" value="1"/>
</dbReference>
<accession>A0A9Q9ALH3</accession>
<keyword evidence="3" id="KW-1185">Reference proteome</keyword>
<gene>
    <name evidence="2" type="ORF">Slin15195_G035480</name>
</gene>
<dbReference type="SMART" id="SM00256">
    <property type="entry name" value="FBOX"/>
    <property type="match status" value="1"/>
</dbReference>
<dbReference type="OrthoDB" id="3638396at2759"/>
<dbReference type="InterPro" id="IPR001810">
    <property type="entry name" value="F-box_dom"/>
</dbReference>
<dbReference type="InterPro" id="IPR036047">
    <property type="entry name" value="F-box-like_dom_sf"/>
</dbReference>
<dbReference type="Proteomes" id="UP001056384">
    <property type="component" value="Chromosome 2"/>
</dbReference>
<evidence type="ECO:0000259" key="1">
    <source>
        <dbReference type="PROSITE" id="PS50181"/>
    </source>
</evidence>
<protein>
    <submittedName>
        <fullName evidence="2">F-box domain-containing protein</fullName>
    </submittedName>
</protein>
<dbReference type="EMBL" id="CP099419">
    <property type="protein sequence ID" value="USW50229.1"/>
    <property type="molecule type" value="Genomic_DNA"/>
</dbReference>
<dbReference type="PROSITE" id="PS50181">
    <property type="entry name" value="FBOX"/>
    <property type="match status" value="1"/>
</dbReference>
<dbReference type="Pfam" id="PF00646">
    <property type="entry name" value="F-box"/>
    <property type="match status" value="1"/>
</dbReference>
<reference evidence="2" key="1">
    <citation type="submission" date="2022-06" db="EMBL/GenBank/DDBJ databases">
        <title>Complete genome sequences of two strains of the flax pathogen Septoria linicola.</title>
        <authorList>
            <person name="Lapalu N."/>
            <person name="Simon A."/>
            <person name="Demenou B."/>
            <person name="Paumier D."/>
            <person name="Guillot M.-P."/>
            <person name="Gout L."/>
            <person name="Valade R."/>
        </authorList>
    </citation>
    <scope>NUCLEOTIDE SEQUENCE</scope>
    <source>
        <strain evidence="2">SE15195</strain>
    </source>
</reference>
<name>A0A9Q9ALH3_9PEZI</name>
<organism evidence="2 3">
    <name type="scientific">Septoria linicola</name>
    <dbReference type="NCBI Taxonomy" id="215465"/>
    <lineage>
        <taxon>Eukaryota</taxon>
        <taxon>Fungi</taxon>
        <taxon>Dikarya</taxon>
        <taxon>Ascomycota</taxon>
        <taxon>Pezizomycotina</taxon>
        <taxon>Dothideomycetes</taxon>
        <taxon>Dothideomycetidae</taxon>
        <taxon>Mycosphaerellales</taxon>
        <taxon>Mycosphaerellaceae</taxon>
        <taxon>Septoria</taxon>
    </lineage>
</organism>
<evidence type="ECO:0000313" key="2">
    <source>
        <dbReference type="EMBL" id="USW50229.1"/>
    </source>
</evidence>